<feature type="domain" description="HTH lysR-type" evidence="1">
    <location>
        <begin position="1"/>
        <end position="54"/>
    </location>
</feature>
<name>A0A7W6M6T4_9RHOB</name>
<keyword evidence="3" id="KW-1185">Reference proteome</keyword>
<evidence type="ECO:0000313" key="2">
    <source>
        <dbReference type="EMBL" id="MBB4173172.1"/>
    </source>
</evidence>
<comment type="caution">
    <text evidence="2">The sequence shown here is derived from an EMBL/GenBank/DDBJ whole genome shotgun (WGS) entry which is preliminary data.</text>
</comment>
<dbReference type="InterPro" id="IPR036388">
    <property type="entry name" value="WH-like_DNA-bd_sf"/>
</dbReference>
<reference evidence="2 3" key="1">
    <citation type="submission" date="2020-08" db="EMBL/GenBank/DDBJ databases">
        <title>Genomic Encyclopedia of Type Strains, Phase IV (KMG-IV): sequencing the most valuable type-strain genomes for metagenomic binning, comparative biology and taxonomic classification.</title>
        <authorList>
            <person name="Goeker M."/>
        </authorList>
    </citation>
    <scope>NUCLEOTIDE SEQUENCE [LARGE SCALE GENOMIC DNA]</scope>
    <source>
        <strain evidence="2 3">DSM 101015</strain>
    </source>
</reference>
<evidence type="ECO:0000259" key="1">
    <source>
        <dbReference type="PROSITE" id="PS50931"/>
    </source>
</evidence>
<dbReference type="GO" id="GO:0003700">
    <property type="term" value="F:DNA-binding transcription factor activity"/>
    <property type="evidence" value="ECO:0007669"/>
    <property type="project" value="InterPro"/>
</dbReference>
<dbReference type="InterPro" id="IPR000847">
    <property type="entry name" value="LysR_HTH_N"/>
</dbReference>
<dbReference type="OrthoDB" id="7649166at2"/>
<dbReference type="Proteomes" id="UP000565745">
    <property type="component" value="Unassembled WGS sequence"/>
</dbReference>
<evidence type="ECO:0000313" key="3">
    <source>
        <dbReference type="Proteomes" id="UP000565745"/>
    </source>
</evidence>
<proteinExistence type="predicted"/>
<dbReference type="EMBL" id="JACIFU010000001">
    <property type="protein sequence ID" value="MBB4173172.1"/>
    <property type="molecule type" value="Genomic_DNA"/>
</dbReference>
<protein>
    <recommendedName>
        <fullName evidence="1">HTH lysR-type domain-containing protein</fullName>
    </recommendedName>
</protein>
<sequence length="277" mass="31443">MIRSFTTLARTLNLSHAVTELNSTRQTLRRHITQLEEAAGQKFFVIEGRHYQLTPYGEEMLPEALDLLARGKLWVTGQTGHVNNLLRFSHEASSGWSYYQQQQPLTHIWDAGSDLLRDSVTGWSKADGYLESEAMAGIRPYLMVYRRSDHGWICCEIGENSFYSGWWGWKNARSSIGRDLGKFPGGADFEGLMNQSFEEVMATGGLRLDEVVTQFPRETGGEPFPLAYQRLLLGGRFPDNSFALISIVERSQKIRIQGLDQSVLEQMPADAQVDYRR</sequence>
<dbReference type="Gene3D" id="1.10.10.10">
    <property type="entry name" value="Winged helix-like DNA-binding domain superfamily/Winged helix DNA-binding domain"/>
    <property type="match status" value="1"/>
</dbReference>
<organism evidence="2 3">
    <name type="scientific">Sulfitobacter noctilucicola</name>
    <dbReference type="NCBI Taxonomy" id="1342301"/>
    <lineage>
        <taxon>Bacteria</taxon>
        <taxon>Pseudomonadati</taxon>
        <taxon>Pseudomonadota</taxon>
        <taxon>Alphaproteobacteria</taxon>
        <taxon>Rhodobacterales</taxon>
        <taxon>Roseobacteraceae</taxon>
        <taxon>Sulfitobacter</taxon>
    </lineage>
</organism>
<dbReference type="SUPFAM" id="SSF46785">
    <property type="entry name" value="Winged helix' DNA-binding domain"/>
    <property type="match status" value="1"/>
</dbReference>
<dbReference type="PROSITE" id="PS50931">
    <property type="entry name" value="HTH_LYSR"/>
    <property type="match status" value="1"/>
</dbReference>
<gene>
    <name evidence="2" type="ORF">GGR93_000933</name>
</gene>
<accession>A0A7W6M6T4</accession>
<dbReference type="Pfam" id="PF00126">
    <property type="entry name" value="HTH_1"/>
    <property type="match status" value="1"/>
</dbReference>
<dbReference type="AlphaFoldDB" id="A0A7W6M6T4"/>
<dbReference type="InterPro" id="IPR036390">
    <property type="entry name" value="WH_DNA-bd_sf"/>
</dbReference>